<evidence type="ECO:0000256" key="2">
    <source>
        <dbReference type="ARBA" id="ARBA00023125"/>
    </source>
</evidence>
<dbReference type="EMBL" id="OBEG01000002">
    <property type="protein sequence ID" value="SNY80896.1"/>
    <property type="molecule type" value="Genomic_DNA"/>
</dbReference>
<evidence type="ECO:0000259" key="4">
    <source>
        <dbReference type="PROSITE" id="PS50949"/>
    </source>
</evidence>
<keyword evidence="3" id="KW-0804">Transcription</keyword>
<dbReference type="SMART" id="SM00345">
    <property type="entry name" value="HTH_GNTR"/>
    <property type="match status" value="1"/>
</dbReference>
<dbReference type="InterPro" id="IPR036390">
    <property type="entry name" value="WH_DNA-bd_sf"/>
</dbReference>
<dbReference type="InterPro" id="IPR008920">
    <property type="entry name" value="TF_FadR/GntR_C"/>
</dbReference>
<dbReference type="Gene3D" id="1.20.120.530">
    <property type="entry name" value="GntR ligand-binding domain-like"/>
    <property type="match status" value="1"/>
</dbReference>
<dbReference type="RefSeq" id="WP_097245021.1">
    <property type="nucleotide sequence ID" value="NZ_OBEG01000002.1"/>
</dbReference>
<dbReference type="AlphaFoldDB" id="A0A285LBB7"/>
<dbReference type="InterPro" id="IPR036388">
    <property type="entry name" value="WH-like_DNA-bd_sf"/>
</dbReference>
<evidence type="ECO:0000313" key="5">
    <source>
        <dbReference type="EMBL" id="SNY80896.1"/>
    </source>
</evidence>
<evidence type="ECO:0000256" key="3">
    <source>
        <dbReference type="ARBA" id="ARBA00023163"/>
    </source>
</evidence>
<feature type="domain" description="HTH gntR-type" evidence="4">
    <location>
        <begin position="5"/>
        <end position="72"/>
    </location>
</feature>
<dbReference type="STRING" id="1379680.GCA_001612615_02768"/>
<dbReference type="PROSITE" id="PS50949">
    <property type="entry name" value="HTH_GNTR"/>
    <property type="match status" value="1"/>
</dbReference>
<dbReference type="PRINTS" id="PR00035">
    <property type="entry name" value="HTHGNTR"/>
</dbReference>
<dbReference type="Pfam" id="PF07729">
    <property type="entry name" value="FCD"/>
    <property type="match status" value="1"/>
</dbReference>
<dbReference type="InterPro" id="IPR000524">
    <property type="entry name" value="Tscrpt_reg_HTH_GntR"/>
</dbReference>
<organism evidence="5 6">
    <name type="scientific">Nocardia amikacinitolerans</name>
    <dbReference type="NCBI Taxonomy" id="756689"/>
    <lineage>
        <taxon>Bacteria</taxon>
        <taxon>Bacillati</taxon>
        <taxon>Actinomycetota</taxon>
        <taxon>Actinomycetes</taxon>
        <taxon>Mycobacteriales</taxon>
        <taxon>Nocardiaceae</taxon>
        <taxon>Nocardia</taxon>
    </lineage>
</organism>
<keyword evidence="2 5" id="KW-0238">DNA-binding</keyword>
<dbReference type="Pfam" id="PF00392">
    <property type="entry name" value="GntR"/>
    <property type="match status" value="1"/>
</dbReference>
<dbReference type="SMART" id="SM00895">
    <property type="entry name" value="FCD"/>
    <property type="match status" value="1"/>
</dbReference>
<dbReference type="GO" id="GO:0003700">
    <property type="term" value="F:DNA-binding transcription factor activity"/>
    <property type="evidence" value="ECO:0007669"/>
    <property type="project" value="InterPro"/>
</dbReference>
<reference evidence="5 6" key="1">
    <citation type="submission" date="2017-09" db="EMBL/GenBank/DDBJ databases">
        <authorList>
            <person name="Ehlers B."/>
            <person name="Leendertz F.H."/>
        </authorList>
    </citation>
    <scope>NUCLEOTIDE SEQUENCE [LARGE SCALE GENOMIC DNA]</scope>
    <source>
        <strain evidence="5 6">DSM 45537</strain>
    </source>
</reference>
<dbReference type="OrthoDB" id="3186208at2"/>
<keyword evidence="6" id="KW-1185">Reference proteome</keyword>
<name>A0A285LBB7_9NOCA</name>
<sequence length="213" mass="23092">MSKTYSSAEHAYREVKERILSGALPGGELISEGEIAAALGTSRTPVREAFLRLETEGWMRLYPKRGALVVPIPPDEAAHVAHARHVVETAAVRTLAATGPGTVAASLRASLDRQRALAAGRDLDAFAVEDTDFHRTYVAAAGNPLLTDFYDSLRERQRRMNSIALRRGPLDIDRIVDQHARLAELVVGGDVDGFATALVDHLAGVHQLELRGL</sequence>
<dbReference type="Gene3D" id="1.10.10.10">
    <property type="entry name" value="Winged helix-like DNA-binding domain superfamily/Winged helix DNA-binding domain"/>
    <property type="match status" value="1"/>
</dbReference>
<dbReference type="PANTHER" id="PTHR43537:SF24">
    <property type="entry name" value="GLUCONATE OPERON TRANSCRIPTIONAL REPRESSOR"/>
    <property type="match status" value="1"/>
</dbReference>
<dbReference type="SUPFAM" id="SSF48008">
    <property type="entry name" value="GntR ligand-binding domain-like"/>
    <property type="match status" value="1"/>
</dbReference>
<dbReference type="Proteomes" id="UP000219565">
    <property type="component" value="Unassembled WGS sequence"/>
</dbReference>
<dbReference type="GO" id="GO:0003677">
    <property type="term" value="F:DNA binding"/>
    <property type="evidence" value="ECO:0007669"/>
    <property type="project" value="UniProtKB-KW"/>
</dbReference>
<protein>
    <submittedName>
        <fullName evidence="5">DNA-binding transcriptional regulator, GntR family</fullName>
    </submittedName>
</protein>
<dbReference type="SUPFAM" id="SSF46785">
    <property type="entry name" value="Winged helix' DNA-binding domain"/>
    <property type="match status" value="1"/>
</dbReference>
<accession>A0A285LBB7</accession>
<proteinExistence type="predicted"/>
<dbReference type="PANTHER" id="PTHR43537">
    <property type="entry name" value="TRANSCRIPTIONAL REGULATOR, GNTR FAMILY"/>
    <property type="match status" value="1"/>
</dbReference>
<gene>
    <name evidence="5" type="ORF">SAMN04244553_2470</name>
</gene>
<keyword evidence="1" id="KW-0805">Transcription regulation</keyword>
<evidence type="ECO:0000256" key="1">
    <source>
        <dbReference type="ARBA" id="ARBA00023015"/>
    </source>
</evidence>
<evidence type="ECO:0000313" key="6">
    <source>
        <dbReference type="Proteomes" id="UP000219565"/>
    </source>
</evidence>
<dbReference type="InterPro" id="IPR011711">
    <property type="entry name" value="GntR_C"/>
</dbReference>
<dbReference type="CDD" id="cd07377">
    <property type="entry name" value="WHTH_GntR"/>
    <property type="match status" value="1"/>
</dbReference>